<keyword evidence="7" id="KW-1185">Reference proteome</keyword>
<dbReference type="PROSITE" id="PS51257">
    <property type="entry name" value="PROKAR_LIPOPROTEIN"/>
    <property type="match status" value="1"/>
</dbReference>
<dbReference type="PROSITE" id="PS51318">
    <property type="entry name" value="TAT"/>
    <property type="match status" value="1"/>
</dbReference>
<accession>F8AWM4</accession>
<protein>
    <submittedName>
        <fullName evidence="6">ABC-type transporter, periplasmic subunit</fullName>
    </submittedName>
</protein>
<dbReference type="PANTHER" id="PTHR30290:SF9">
    <property type="entry name" value="OLIGOPEPTIDE-BINDING PROTEIN APPA"/>
    <property type="match status" value="1"/>
</dbReference>
<dbReference type="eggNOG" id="COG0747">
    <property type="taxonomic scope" value="Bacteria"/>
</dbReference>
<dbReference type="GO" id="GO:0043190">
    <property type="term" value="C:ATP-binding cassette (ABC) transporter complex"/>
    <property type="evidence" value="ECO:0007669"/>
    <property type="project" value="InterPro"/>
</dbReference>
<keyword evidence="3 4" id="KW-0732">Signal</keyword>
<dbReference type="CDD" id="cd08492">
    <property type="entry name" value="PBP2_NikA_DppA_OppA_like_15"/>
    <property type="match status" value="1"/>
</dbReference>
<feature type="signal peptide" evidence="4">
    <location>
        <begin position="1"/>
        <end position="28"/>
    </location>
</feature>
<dbReference type="Gene3D" id="3.90.76.10">
    <property type="entry name" value="Dipeptide-binding Protein, Domain 1"/>
    <property type="match status" value="1"/>
</dbReference>
<dbReference type="PIRSF" id="PIRSF002741">
    <property type="entry name" value="MppA"/>
    <property type="match status" value="1"/>
</dbReference>
<evidence type="ECO:0000256" key="1">
    <source>
        <dbReference type="ARBA" id="ARBA00005695"/>
    </source>
</evidence>
<evidence type="ECO:0000256" key="4">
    <source>
        <dbReference type="SAM" id="SignalP"/>
    </source>
</evidence>
<dbReference type="GO" id="GO:1904680">
    <property type="term" value="F:peptide transmembrane transporter activity"/>
    <property type="evidence" value="ECO:0007669"/>
    <property type="project" value="TreeGrafter"/>
</dbReference>
<name>F8AWM4_9ACTN</name>
<dbReference type="GO" id="GO:0042597">
    <property type="term" value="C:periplasmic space"/>
    <property type="evidence" value="ECO:0007669"/>
    <property type="project" value="UniProtKB-ARBA"/>
</dbReference>
<comment type="similarity">
    <text evidence="1">Belongs to the bacterial solute-binding protein 5 family.</text>
</comment>
<proteinExistence type="inferred from homology"/>
<keyword evidence="2" id="KW-0813">Transport</keyword>
<reference evidence="6 7" key="1">
    <citation type="submission" date="2011-05" db="EMBL/GenBank/DDBJ databases">
        <title>Complete sequence of chromosome of Frankia symbiont of Datisca glomerata.</title>
        <authorList>
            <consortium name="US DOE Joint Genome Institute"/>
            <person name="Lucas S."/>
            <person name="Han J."/>
            <person name="Lapidus A."/>
            <person name="Cheng J.-F."/>
            <person name="Goodwin L."/>
            <person name="Pitluck S."/>
            <person name="Peters L."/>
            <person name="Mikhailova N."/>
            <person name="Chertkov O."/>
            <person name="Teshima H."/>
            <person name="Han C."/>
            <person name="Tapia R."/>
            <person name="Land M."/>
            <person name="Hauser L."/>
            <person name="Kyrpides N."/>
            <person name="Ivanova N."/>
            <person name="Pagani I."/>
            <person name="Berry A."/>
            <person name="Pawlowski K."/>
            <person name="Persson T."/>
            <person name="Vanden Heuvel B."/>
            <person name="Benson D."/>
            <person name="Woyke T."/>
        </authorList>
    </citation>
    <scope>NUCLEOTIDE SEQUENCE [LARGE SCALE GENOMIC DNA]</scope>
    <source>
        <strain evidence="7">4085684</strain>
    </source>
</reference>
<evidence type="ECO:0000256" key="2">
    <source>
        <dbReference type="ARBA" id="ARBA00022448"/>
    </source>
</evidence>
<dbReference type="InterPro" id="IPR039424">
    <property type="entry name" value="SBP_5"/>
</dbReference>
<feature type="domain" description="Solute-binding protein family 5" evidence="5">
    <location>
        <begin position="87"/>
        <end position="445"/>
    </location>
</feature>
<evidence type="ECO:0000313" key="6">
    <source>
        <dbReference type="EMBL" id="AEH09361.1"/>
    </source>
</evidence>
<dbReference type="EMBL" id="CP002801">
    <property type="protein sequence ID" value="AEH09361.1"/>
    <property type="molecule type" value="Genomic_DNA"/>
</dbReference>
<dbReference type="AlphaFoldDB" id="F8AWM4"/>
<dbReference type="STRING" id="656024.FsymDg_1925"/>
<organism evidence="6 7">
    <name type="scientific">Candidatus Protofrankia datiscae</name>
    <dbReference type="NCBI Taxonomy" id="2716812"/>
    <lineage>
        <taxon>Bacteria</taxon>
        <taxon>Bacillati</taxon>
        <taxon>Actinomycetota</taxon>
        <taxon>Actinomycetes</taxon>
        <taxon>Frankiales</taxon>
        <taxon>Frankiaceae</taxon>
        <taxon>Protofrankia</taxon>
    </lineage>
</organism>
<evidence type="ECO:0000256" key="3">
    <source>
        <dbReference type="ARBA" id="ARBA00022729"/>
    </source>
</evidence>
<dbReference type="KEGG" id="fsy:FsymDg_1925"/>
<dbReference type="InterPro" id="IPR000914">
    <property type="entry name" value="SBP_5_dom"/>
</dbReference>
<dbReference type="Gene3D" id="3.10.105.10">
    <property type="entry name" value="Dipeptide-binding Protein, Domain 3"/>
    <property type="match status" value="1"/>
</dbReference>
<dbReference type="GO" id="GO:0015833">
    <property type="term" value="P:peptide transport"/>
    <property type="evidence" value="ECO:0007669"/>
    <property type="project" value="TreeGrafter"/>
</dbReference>
<dbReference type="SUPFAM" id="SSF53850">
    <property type="entry name" value="Periplasmic binding protein-like II"/>
    <property type="match status" value="1"/>
</dbReference>
<dbReference type="Pfam" id="PF00496">
    <property type="entry name" value="SBP_bac_5"/>
    <property type="match status" value="1"/>
</dbReference>
<sequence precursor="true">MHSRRNFLTLSVGSLAAFGLGSGLVACAEDSSPSETGGTPKSGGSITFATTAEPDSWDLHVSVSTLSSLILRDVYDSLVHQKTDGTFEPWLAKSWEISDDGLKYTFQLRDDVTFHDGTPFNAEAVKANFDHIVDPATKSRNSKTLLGPYDRTEVTGDFSLIVHLKSPHSPLLGALASTYLGFHSPAVLRANPADIASGGKFLVSTGPFTSSSLTAGQNAVFTRRPGYRWAPASAPHPGEAYLDQYVVQFLTDDAARVGALTSGQLDVADQIPATRIAQLRGQPNIKLVSRETIGSPFTYSLNVTKAPFDNRDVRVAFQSAVDTEAITQGLFQGVYSSGRSALTSSTPGYDKSVEGIWGYDKNRAISLLEKAGFTATDGEGYRTRDGQRLSVTLAYAASFTTEEQRNFHTALKDALKQVGFELVLRPLDTPSIVQALGSGDYNVAAAAPPSIDGSLLRSLFYSSQLPATGGANVARISDPEIDGWLDEALRTRDVAGQNALYGKVQRKVLTEAYVLPTFVLKRTYGTQQRVQGFALGAGNLPTLSDVWVS</sequence>
<dbReference type="RefSeq" id="WP_013873308.1">
    <property type="nucleotide sequence ID" value="NC_015656.1"/>
</dbReference>
<feature type="chain" id="PRO_5003373963" evidence="4">
    <location>
        <begin position="29"/>
        <end position="549"/>
    </location>
</feature>
<evidence type="ECO:0000259" key="5">
    <source>
        <dbReference type="Pfam" id="PF00496"/>
    </source>
</evidence>
<dbReference type="PANTHER" id="PTHR30290">
    <property type="entry name" value="PERIPLASMIC BINDING COMPONENT OF ABC TRANSPORTER"/>
    <property type="match status" value="1"/>
</dbReference>
<dbReference type="Proteomes" id="UP000001549">
    <property type="component" value="Chromosome"/>
</dbReference>
<dbReference type="HOGENOM" id="CLU_017028_7_3_11"/>
<dbReference type="Gene3D" id="3.40.190.10">
    <property type="entry name" value="Periplasmic binding protein-like II"/>
    <property type="match status" value="1"/>
</dbReference>
<dbReference type="InterPro" id="IPR006311">
    <property type="entry name" value="TAT_signal"/>
</dbReference>
<dbReference type="InterPro" id="IPR030678">
    <property type="entry name" value="Peptide/Ni-bd"/>
</dbReference>
<gene>
    <name evidence="6" type="ordered locus">FsymDg_1925</name>
</gene>
<evidence type="ECO:0000313" key="7">
    <source>
        <dbReference type="Proteomes" id="UP000001549"/>
    </source>
</evidence>